<evidence type="ECO:0000313" key="2">
    <source>
        <dbReference type="Proteomes" id="UP001190700"/>
    </source>
</evidence>
<keyword evidence="2" id="KW-1185">Reference proteome</keyword>
<dbReference type="Proteomes" id="UP001190700">
    <property type="component" value="Unassembled WGS sequence"/>
</dbReference>
<accession>A0AAE0F3N3</accession>
<evidence type="ECO:0000313" key="1">
    <source>
        <dbReference type="EMBL" id="KAK3250896.1"/>
    </source>
</evidence>
<proteinExistence type="predicted"/>
<dbReference type="EMBL" id="LGRX02026428">
    <property type="protein sequence ID" value="KAK3250896.1"/>
    <property type="molecule type" value="Genomic_DNA"/>
</dbReference>
<organism evidence="1 2">
    <name type="scientific">Cymbomonas tetramitiformis</name>
    <dbReference type="NCBI Taxonomy" id="36881"/>
    <lineage>
        <taxon>Eukaryota</taxon>
        <taxon>Viridiplantae</taxon>
        <taxon>Chlorophyta</taxon>
        <taxon>Pyramimonadophyceae</taxon>
        <taxon>Pyramimonadales</taxon>
        <taxon>Pyramimonadaceae</taxon>
        <taxon>Cymbomonas</taxon>
    </lineage>
</organism>
<sequence length="181" mass="18890">MASRLLESMEDMRREVEHLGTVGGQGGGTAEARSGGARAGIDGLSQAASSVEDILNEWDDLLSPGPESGVWTQEQSGASPEQAMALTEGGVATLMGASRRVAGLLGVTAQVWSALLKFAATSQGNQRKGSSHGELVLGVEGYRRKSVADAQVWMRATQFIILSPLGQRLGILAVAWVGKLS</sequence>
<dbReference type="AlphaFoldDB" id="A0AAE0F3N3"/>
<name>A0AAE0F3N3_9CHLO</name>
<reference evidence="1 2" key="1">
    <citation type="journal article" date="2015" name="Genome Biol. Evol.">
        <title>Comparative Genomics of a Bacterivorous Green Alga Reveals Evolutionary Causalities and Consequences of Phago-Mixotrophic Mode of Nutrition.</title>
        <authorList>
            <person name="Burns J.A."/>
            <person name="Paasch A."/>
            <person name="Narechania A."/>
            <person name="Kim E."/>
        </authorList>
    </citation>
    <scope>NUCLEOTIDE SEQUENCE [LARGE SCALE GENOMIC DNA]</scope>
    <source>
        <strain evidence="1 2">PLY_AMNH</strain>
    </source>
</reference>
<comment type="caution">
    <text evidence="1">The sequence shown here is derived from an EMBL/GenBank/DDBJ whole genome shotgun (WGS) entry which is preliminary data.</text>
</comment>
<gene>
    <name evidence="1" type="ORF">CYMTET_39753</name>
</gene>
<protein>
    <submittedName>
        <fullName evidence="1">Uncharacterized protein</fullName>
    </submittedName>
</protein>